<dbReference type="InterPro" id="IPR003797">
    <property type="entry name" value="DegV"/>
</dbReference>
<keyword evidence="3" id="KW-1185">Reference proteome</keyword>
<sequence>MYRRVAIVTDSAACLPERVTDQMGIGVVQIQVRLGDRTDDEARVPVAELVAAMRSGTPVSTAPPDPGAFFWTYSDLAAAGAQAVVSVHVSGALSRTFEAAREAATQARVPVTVVDSGTAGTSLGYAVLAAAAAARAGGDAARVADAARRTAGRCTEVIYVDTLEFLRRGGRVGAAAALLGSAFAVKPLLTVDGGRIVPLERVVGGERALRRAVDVAVRRAGEFEVDVAVEHFDALERAQSVLEELRGRVPRVRQAMLAPVSSAVGAHVGPGAIGVTVSPV</sequence>
<dbReference type="Pfam" id="PF02645">
    <property type="entry name" value="DegV"/>
    <property type="match status" value="1"/>
</dbReference>
<dbReference type="KEGG" id="apre:CNX65_29790"/>
<dbReference type="PANTHER" id="PTHR33434:SF2">
    <property type="entry name" value="FATTY ACID-BINDING PROTEIN TM_1468"/>
    <property type="match status" value="1"/>
</dbReference>
<evidence type="ECO:0000256" key="1">
    <source>
        <dbReference type="ARBA" id="ARBA00023121"/>
    </source>
</evidence>
<dbReference type="NCBIfam" id="TIGR00762">
    <property type="entry name" value="DegV"/>
    <property type="match status" value="1"/>
</dbReference>
<dbReference type="SUPFAM" id="SSF82549">
    <property type="entry name" value="DAK1/DegV-like"/>
    <property type="match status" value="1"/>
</dbReference>
<organism evidence="2 3">
    <name type="scientific">Actinosynnema pretiosum</name>
    <dbReference type="NCBI Taxonomy" id="42197"/>
    <lineage>
        <taxon>Bacteria</taxon>
        <taxon>Bacillati</taxon>
        <taxon>Actinomycetota</taxon>
        <taxon>Actinomycetes</taxon>
        <taxon>Pseudonocardiales</taxon>
        <taxon>Pseudonocardiaceae</taxon>
        <taxon>Actinosynnema</taxon>
    </lineage>
</organism>
<protein>
    <submittedName>
        <fullName evidence="2">Fatty acid-binding protein DegV</fullName>
    </submittedName>
</protein>
<dbReference type="InterPro" id="IPR050270">
    <property type="entry name" value="DegV_domain_contain"/>
</dbReference>
<dbReference type="GO" id="GO:0008289">
    <property type="term" value="F:lipid binding"/>
    <property type="evidence" value="ECO:0007669"/>
    <property type="project" value="UniProtKB-KW"/>
</dbReference>
<dbReference type="Gene3D" id="3.30.1180.10">
    <property type="match status" value="1"/>
</dbReference>
<dbReference type="RefSeq" id="WP_096496708.1">
    <property type="nucleotide sequence ID" value="NZ_CP023445.1"/>
</dbReference>
<accession>A0A290ZDA2</accession>
<keyword evidence="1" id="KW-0446">Lipid-binding</keyword>
<evidence type="ECO:0000313" key="2">
    <source>
        <dbReference type="EMBL" id="ATE56964.1"/>
    </source>
</evidence>
<proteinExistence type="predicted"/>
<dbReference type="Proteomes" id="UP000218505">
    <property type="component" value="Chromosome"/>
</dbReference>
<gene>
    <name evidence="2" type="ORF">CNX65_29790</name>
</gene>
<dbReference type="AlphaFoldDB" id="A0A290ZDA2"/>
<name>A0A290ZDA2_9PSEU</name>
<reference evidence="2" key="1">
    <citation type="submission" date="2017-09" db="EMBL/GenBank/DDBJ databases">
        <title>Complete Genome Sequence of ansamitocin-producing Bacterium Actinosynnema pretiosum X47.</title>
        <authorList>
            <person name="Cao G."/>
            <person name="Zong G."/>
            <person name="Zhong C."/>
            <person name="Fu J."/>
        </authorList>
    </citation>
    <scope>NUCLEOTIDE SEQUENCE [LARGE SCALE GENOMIC DNA]</scope>
    <source>
        <strain evidence="2">X47</strain>
    </source>
</reference>
<dbReference type="PANTHER" id="PTHR33434">
    <property type="entry name" value="DEGV DOMAIN-CONTAINING PROTEIN DR_1986-RELATED"/>
    <property type="match status" value="1"/>
</dbReference>
<dbReference type="EMBL" id="CP023445">
    <property type="protein sequence ID" value="ATE56964.1"/>
    <property type="molecule type" value="Genomic_DNA"/>
</dbReference>
<evidence type="ECO:0000313" key="3">
    <source>
        <dbReference type="Proteomes" id="UP000218505"/>
    </source>
</evidence>
<dbReference type="PROSITE" id="PS51482">
    <property type="entry name" value="DEGV"/>
    <property type="match status" value="1"/>
</dbReference>
<dbReference type="InterPro" id="IPR043168">
    <property type="entry name" value="DegV_C"/>
</dbReference>
<dbReference type="Gene3D" id="3.40.50.10170">
    <property type="match status" value="1"/>
</dbReference>